<feature type="domain" description="PAS" evidence="2">
    <location>
        <begin position="97"/>
        <end position="150"/>
    </location>
</feature>
<dbReference type="InterPro" id="IPR035965">
    <property type="entry name" value="PAS-like_dom_sf"/>
</dbReference>
<dbReference type="SUPFAM" id="SSF141868">
    <property type="entry name" value="EAL domain-like"/>
    <property type="match status" value="1"/>
</dbReference>
<dbReference type="InterPro" id="IPR029787">
    <property type="entry name" value="Nucleotide_cyclase"/>
</dbReference>
<protein>
    <submittedName>
        <fullName evidence="5">Diguanylate cyclase/phosphodiesterase (GGDEF &amp; EAL domains) with PAS/PAC sensor(S)</fullName>
    </submittedName>
</protein>
<feature type="transmembrane region" description="Helical" evidence="1">
    <location>
        <begin position="25"/>
        <end position="47"/>
    </location>
</feature>
<evidence type="ECO:0000259" key="4">
    <source>
        <dbReference type="PROSITE" id="PS50887"/>
    </source>
</evidence>
<dbReference type="CDD" id="cd01948">
    <property type="entry name" value="EAL"/>
    <property type="match status" value="1"/>
</dbReference>
<dbReference type="CDD" id="cd00130">
    <property type="entry name" value="PAS"/>
    <property type="match status" value="1"/>
</dbReference>
<proteinExistence type="predicted"/>
<evidence type="ECO:0000256" key="1">
    <source>
        <dbReference type="SAM" id="Phobius"/>
    </source>
</evidence>
<reference evidence="5" key="1">
    <citation type="submission" date="2018-06" db="EMBL/GenBank/DDBJ databases">
        <authorList>
            <person name="Zhirakovskaya E."/>
        </authorList>
    </citation>
    <scope>NUCLEOTIDE SEQUENCE</scope>
</reference>
<dbReference type="SUPFAM" id="SSF55785">
    <property type="entry name" value="PYP-like sensor domain (PAS domain)"/>
    <property type="match status" value="1"/>
</dbReference>
<keyword evidence="1" id="KW-1133">Transmembrane helix</keyword>
<sequence>MRHSVSTERQGKTASLWNRLAQKGVSIAFLVAAIFWLLEAAIDGFIFREGAFLAQIFPSDLDELRMRLSLAVLTIAFGAYVQAVFRHRASQAQVAEIEAHFGEVLQISANAIIMADAAYKIILFNPGAERVFAYQADEVMGQALTLILPELLSESHAKQLEIFSPENDPSIVDSDRLFDISGIFGRRKNGEEFPAEASVSKLARNGETIFTVIVRNISARVEAEATIRSLAYYDPITRLPNRTYFREHLKTILEESAKDRNFFALLLIDLDRFKEVNDTLGHQRGDILLREVGLRLQGLVDVSDLVARLGGDEFALLLSNANEGDARNVANKITSVLNKPFKLEGFPIPLESSLGIALYPDHGTDAELLLQHADVAMYEAKRKGVDYLVYSSEKDKHTVRRLALMGALRNAIKGDELCLYYQPKIKLGSRAIFDVEALVRWEHPEEGILEPEQFIPPAEHTGLIKPLTEWVLREAVYQCSLWHRQGLKIGIAVNLSARSMHDVHLPDLIIDVLESYAFSPVFLELEVTESAIMADAAHAQIILKKLREIGVSIAIDDFGVGYSSFSYLKNLSVDVIKIDKSFTRNMVVNSNDAAIVRSIIELGHNLGLNVIAEGVENQTTWDALLEIGCDAAQGFFMTPPLSSANCMQWLQEGAPERGWHV</sequence>
<dbReference type="AlphaFoldDB" id="A0A3B1D8T3"/>
<accession>A0A3B1D8T3</accession>
<dbReference type="InterPro" id="IPR000160">
    <property type="entry name" value="GGDEF_dom"/>
</dbReference>
<dbReference type="SMART" id="SM00091">
    <property type="entry name" value="PAS"/>
    <property type="match status" value="1"/>
</dbReference>
<dbReference type="Pfam" id="PF00563">
    <property type="entry name" value="EAL"/>
    <property type="match status" value="1"/>
</dbReference>
<gene>
    <name evidence="5" type="ORF">MNBD_NITROSPIRAE01-522</name>
</gene>
<dbReference type="Gene3D" id="3.30.450.20">
    <property type="entry name" value="PAS domain"/>
    <property type="match status" value="1"/>
</dbReference>
<dbReference type="Gene3D" id="3.20.20.450">
    <property type="entry name" value="EAL domain"/>
    <property type="match status" value="1"/>
</dbReference>
<dbReference type="CDD" id="cd01949">
    <property type="entry name" value="GGDEF"/>
    <property type="match status" value="1"/>
</dbReference>
<dbReference type="InterPro" id="IPR052155">
    <property type="entry name" value="Biofilm_reg_signaling"/>
</dbReference>
<dbReference type="SUPFAM" id="SSF55073">
    <property type="entry name" value="Nucleotide cyclase"/>
    <property type="match status" value="1"/>
</dbReference>
<dbReference type="PROSITE" id="PS50112">
    <property type="entry name" value="PAS"/>
    <property type="match status" value="1"/>
</dbReference>
<dbReference type="PROSITE" id="PS50883">
    <property type="entry name" value="EAL"/>
    <property type="match status" value="1"/>
</dbReference>
<dbReference type="InterPro" id="IPR035919">
    <property type="entry name" value="EAL_sf"/>
</dbReference>
<dbReference type="SMART" id="SM00267">
    <property type="entry name" value="GGDEF"/>
    <property type="match status" value="1"/>
</dbReference>
<dbReference type="PANTHER" id="PTHR44757">
    <property type="entry name" value="DIGUANYLATE CYCLASE DGCP"/>
    <property type="match status" value="1"/>
</dbReference>
<dbReference type="InterPro" id="IPR000014">
    <property type="entry name" value="PAS"/>
</dbReference>
<keyword evidence="1" id="KW-0812">Transmembrane</keyword>
<dbReference type="Gene3D" id="3.30.70.270">
    <property type="match status" value="1"/>
</dbReference>
<evidence type="ECO:0000259" key="2">
    <source>
        <dbReference type="PROSITE" id="PS50112"/>
    </source>
</evidence>
<feature type="domain" description="EAL" evidence="3">
    <location>
        <begin position="401"/>
        <end position="654"/>
    </location>
</feature>
<dbReference type="PANTHER" id="PTHR44757:SF2">
    <property type="entry name" value="BIOFILM ARCHITECTURE MAINTENANCE PROTEIN MBAA"/>
    <property type="match status" value="1"/>
</dbReference>
<evidence type="ECO:0000259" key="3">
    <source>
        <dbReference type="PROSITE" id="PS50883"/>
    </source>
</evidence>
<organism evidence="5">
    <name type="scientific">hydrothermal vent metagenome</name>
    <dbReference type="NCBI Taxonomy" id="652676"/>
    <lineage>
        <taxon>unclassified sequences</taxon>
        <taxon>metagenomes</taxon>
        <taxon>ecological metagenomes</taxon>
    </lineage>
</organism>
<dbReference type="Pfam" id="PF00990">
    <property type="entry name" value="GGDEF"/>
    <property type="match status" value="1"/>
</dbReference>
<evidence type="ECO:0000313" key="5">
    <source>
        <dbReference type="EMBL" id="VAX31320.1"/>
    </source>
</evidence>
<keyword evidence="1" id="KW-0472">Membrane</keyword>
<dbReference type="PROSITE" id="PS50887">
    <property type="entry name" value="GGDEF"/>
    <property type="match status" value="1"/>
</dbReference>
<dbReference type="InterPro" id="IPR043128">
    <property type="entry name" value="Rev_trsase/Diguanyl_cyclase"/>
</dbReference>
<dbReference type="NCBIfam" id="TIGR00229">
    <property type="entry name" value="sensory_box"/>
    <property type="match status" value="1"/>
</dbReference>
<dbReference type="InterPro" id="IPR001633">
    <property type="entry name" value="EAL_dom"/>
</dbReference>
<feature type="domain" description="GGDEF" evidence="4">
    <location>
        <begin position="261"/>
        <end position="393"/>
    </location>
</feature>
<name>A0A3B1D8T3_9ZZZZ</name>
<dbReference type="SMART" id="SM00052">
    <property type="entry name" value="EAL"/>
    <property type="match status" value="1"/>
</dbReference>
<dbReference type="NCBIfam" id="TIGR00254">
    <property type="entry name" value="GGDEF"/>
    <property type="match status" value="1"/>
</dbReference>
<dbReference type="EMBL" id="UOGF01000074">
    <property type="protein sequence ID" value="VAX31320.1"/>
    <property type="molecule type" value="Genomic_DNA"/>
</dbReference>
<dbReference type="Pfam" id="PF13426">
    <property type="entry name" value="PAS_9"/>
    <property type="match status" value="1"/>
</dbReference>